<evidence type="ECO:0000313" key="14">
    <source>
        <dbReference type="Proteomes" id="UP000294558"/>
    </source>
</evidence>
<evidence type="ECO:0000256" key="1">
    <source>
        <dbReference type="ARBA" id="ARBA00001966"/>
    </source>
</evidence>
<name>A0A4R7HVR0_9ACTN</name>
<proteinExistence type="inferred from homology"/>
<keyword evidence="9" id="KW-0238">DNA-binding</keyword>
<dbReference type="OrthoDB" id="5244115at2"/>
<evidence type="ECO:0000256" key="2">
    <source>
        <dbReference type="ARBA" id="ARBA00004496"/>
    </source>
</evidence>
<comment type="similarity">
    <text evidence="3">Belongs to the WhiB family.</text>
</comment>
<dbReference type="GO" id="GO:0051539">
    <property type="term" value="F:4 iron, 4 sulfur cluster binding"/>
    <property type="evidence" value="ECO:0007669"/>
    <property type="project" value="UniProtKB-KW"/>
</dbReference>
<keyword evidence="7" id="KW-0411">Iron-sulfur</keyword>
<keyword evidence="6" id="KW-0408">Iron</keyword>
<sequence>MTTTTTHHHDNQQNRTSTVNIIELSPVDETSVSTVPVARCADGNGTLTPLFFSDHVLDIARAKAICAKCALAESCLADALDREEPWGVWGGELLSMGRIVANKRPGGRPPKRPRPPVIVDELGVVEVDVRASADSPPAVDGDSDLVAV</sequence>
<dbReference type="GO" id="GO:0045454">
    <property type="term" value="P:cell redox homeostasis"/>
    <property type="evidence" value="ECO:0007669"/>
    <property type="project" value="TreeGrafter"/>
</dbReference>
<dbReference type="InterPro" id="IPR003482">
    <property type="entry name" value="Whib"/>
</dbReference>
<evidence type="ECO:0000313" key="13">
    <source>
        <dbReference type="EMBL" id="TDT15062.1"/>
    </source>
</evidence>
<dbReference type="GO" id="GO:0005737">
    <property type="term" value="C:cytoplasm"/>
    <property type="evidence" value="ECO:0007669"/>
    <property type="project" value="UniProtKB-SubCell"/>
</dbReference>
<evidence type="ECO:0000256" key="5">
    <source>
        <dbReference type="ARBA" id="ARBA00022723"/>
    </source>
</evidence>
<evidence type="ECO:0000256" key="7">
    <source>
        <dbReference type="ARBA" id="ARBA00023014"/>
    </source>
</evidence>
<dbReference type="PANTHER" id="PTHR38839:SF2">
    <property type="entry name" value="TRANSCRIPTIONAL REGULATOR WHIB7-RELATED"/>
    <property type="match status" value="1"/>
</dbReference>
<dbReference type="PROSITE" id="PS51674">
    <property type="entry name" value="4FE4S_WBL"/>
    <property type="match status" value="1"/>
</dbReference>
<protein>
    <submittedName>
        <fullName evidence="13">Transcription factor WhiB</fullName>
    </submittedName>
</protein>
<evidence type="ECO:0000256" key="3">
    <source>
        <dbReference type="ARBA" id="ARBA00006597"/>
    </source>
</evidence>
<reference evidence="13 14" key="1">
    <citation type="submission" date="2019-03" db="EMBL/GenBank/DDBJ databases">
        <title>Sequencing the genomes of 1000 actinobacteria strains.</title>
        <authorList>
            <person name="Klenk H.-P."/>
        </authorList>
    </citation>
    <scope>NUCLEOTIDE SEQUENCE [LARGE SCALE GENOMIC DNA]</scope>
    <source>
        <strain evidence="13 14">DSM 18936</strain>
    </source>
</reference>
<feature type="domain" description="4Fe-4S Wbl-type" evidence="12">
    <location>
        <begin position="39"/>
        <end position="99"/>
    </location>
</feature>
<dbReference type="InterPro" id="IPR034768">
    <property type="entry name" value="4FE4S_WBL"/>
</dbReference>
<accession>A0A4R7HVR0</accession>
<comment type="caution">
    <text evidence="13">The sequence shown here is derived from an EMBL/GenBank/DDBJ whole genome shotgun (WGS) entry which is preliminary data.</text>
</comment>
<evidence type="ECO:0000256" key="4">
    <source>
        <dbReference type="ARBA" id="ARBA00022485"/>
    </source>
</evidence>
<comment type="cofactor">
    <cofactor evidence="1">
        <name>[4Fe-4S] cluster</name>
        <dbReference type="ChEBI" id="CHEBI:49883"/>
    </cofactor>
</comment>
<dbReference type="AlphaFoldDB" id="A0A4R7HVR0"/>
<dbReference type="GO" id="GO:0045892">
    <property type="term" value="P:negative regulation of DNA-templated transcription"/>
    <property type="evidence" value="ECO:0007669"/>
    <property type="project" value="TreeGrafter"/>
</dbReference>
<evidence type="ECO:0000256" key="6">
    <source>
        <dbReference type="ARBA" id="ARBA00023004"/>
    </source>
</evidence>
<comment type="subcellular location">
    <subcellularLocation>
        <location evidence="2">Cytoplasm</location>
    </subcellularLocation>
</comment>
<evidence type="ECO:0000256" key="8">
    <source>
        <dbReference type="ARBA" id="ARBA00023015"/>
    </source>
</evidence>
<keyword evidence="5" id="KW-0479">Metal-binding</keyword>
<evidence type="ECO:0000259" key="12">
    <source>
        <dbReference type="PROSITE" id="PS51674"/>
    </source>
</evidence>
<organism evidence="13 14">
    <name type="scientific">Ilumatobacter fluminis</name>
    <dbReference type="NCBI Taxonomy" id="467091"/>
    <lineage>
        <taxon>Bacteria</taxon>
        <taxon>Bacillati</taxon>
        <taxon>Actinomycetota</taxon>
        <taxon>Acidimicrobiia</taxon>
        <taxon>Acidimicrobiales</taxon>
        <taxon>Ilumatobacteraceae</taxon>
        <taxon>Ilumatobacter</taxon>
    </lineage>
</organism>
<dbReference type="Proteomes" id="UP000294558">
    <property type="component" value="Unassembled WGS sequence"/>
</dbReference>
<gene>
    <name evidence="13" type="ORF">BDK89_0622</name>
</gene>
<keyword evidence="8" id="KW-0805">Transcription regulation</keyword>
<keyword evidence="14" id="KW-1185">Reference proteome</keyword>
<dbReference type="GO" id="GO:0046872">
    <property type="term" value="F:metal ion binding"/>
    <property type="evidence" value="ECO:0007669"/>
    <property type="project" value="UniProtKB-KW"/>
</dbReference>
<dbReference type="EMBL" id="SOAU01000001">
    <property type="protein sequence ID" value="TDT15062.1"/>
    <property type="molecule type" value="Genomic_DNA"/>
</dbReference>
<dbReference type="Pfam" id="PF02467">
    <property type="entry name" value="Whib"/>
    <property type="match status" value="1"/>
</dbReference>
<dbReference type="PANTHER" id="PTHR38839">
    <property type="entry name" value="TRANSCRIPTIONAL REGULATOR WHID-RELATED"/>
    <property type="match status" value="1"/>
</dbReference>
<evidence type="ECO:0000256" key="11">
    <source>
        <dbReference type="ARBA" id="ARBA00023163"/>
    </source>
</evidence>
<evidence type="ECO:0000256" key="10">
    <source>
        <dbReference type="ARBA" id="ARBA00023157"/>
    </source>
</evidence>
<keyword evidence="4" id="KW-0004">4Fe-4S</keyword>
<keyword evidence="11" id="KW-0804">Transcription</keyword>
<dbReference type="GO" id="GO:0003677">
    <property type="term" value="F:DNA binding"/>
    <property type="evidence" value="ECO:0007669"/>
    <property type="project" value="UniProtKB-KW"/>
</dbReference>
<evidence type="ECO:0000256" key="9">
    <source>
        <dbReference type="ARBA" id="ARBA00023125"/>
    </source>
</evidence>
<dbReference type="RefSeq" id="WP_133867555.1">
    <property type="nucleotide sequence ID" value="NZ_SOAU01000001.1"/>
</dbReference>
<dbReference type="GO" id="GO:0047134">
    <property type="term" value="F:protein-disulfide reductase [NAD(P)H] activity"/>
    <property type="evidence" value="ECO:0007669"/>
    <property type="project" value="TreeGrafter"/>
</dbReference>
<keyword evidence="10" id="KW-1015">Disulfide bond</keyword>